<dbReference type="InterPro" id="IPR050312">
    <property type="entry name" value="IolE/XylAMocC-like"/>
</dbReference>
<dbReference type="PANTHER" id="PTHR12110:SF41">
    <property type="entry name" value="INOSOSE DEHYDRATASE"/>
    <property type="match status" value="1"/>
</dbReference>
<name>A0AAQ3L8U6_9BACT</name>
<evidence type="ECO:0000313" key="2">
    <source>
        <dbReference type="EMBL" id="WOO41226.1"/>
    </source>
</evidence>
<proteinExistence type="predicted"/>
<dbReference type="GO" id="GO:0016853">
    <property type="term" value="F:isomerase activity"/>
    <property type="evidence" value="ECO:0007669"/>
    <property type="project" value="UniProtKB-KW"/>
</dbReference>
<dbReference type="InterPro" id="IPR013022">
    <property type="entry name" value="Xyl_isomerase-like_TIM-brl"/>
</dbReference>
<keyword evidence="3" id="KW-1185">Reference proteome</keyword>
<keyword evidence="2" id="KW-0413">Isomerase</keyword>
<sequence length="278" mass="31916">MSLSERSELNWCFSSMGCPEYSLPQIASLAENQGISYVELRAVDGRLDIPAYAREKAWINQDAETLITGNQTKVIAFNASAKLSMPFDEAFVEIEAFAPLMKQFNSEYLRIFDGNLNGSDGMEKAWSWMDAWENVRAERDWNFDLTIETHDSLLTPETIEKLFSKGHENVHLLWDSHHTWKKAGQDPVETWQAVRQWTNHIHIKDSISKPSARHPYTYVLPGEGEFPLLPLISKLEEDKFAGPVSLEWEKLWHPYMPSLEEALVTLRNLIAPSLEYSN</sequence>
<dbReference type="InterPro" id="IPR036237">
    <property type="entry name" value="Xyl_isomerase-like_sf"/>
</dbReference>
<organism evidence="2 3">
    <name type="scientific">Rubellicoccus peritrichatus</name>
    <dbReference type="NCBI Taxonomy" id="3080537"/>
    <lineage>
        <taxon>Bacteria</taxon>
        <taxon>Pseudomonadati</taxon>
        <taxon>Verrucomicrobiota</taxon>
        <taxon>Opitutia</taxon>
        <taxon>Puniceicoccales</taxon>
        <taxon>Cerasicoccaceae</taxon>
        <taxon>Rubellicoccus</taxon>
    </lineage>
</organism>
<dbReference type="RefSeq" id="WP_317833646.1">
    <property type="nucleotide sequence ID" value="NZ_CP136920.1"/>
</dbReference>
<protein>
    <submittedName>
        <fullName evidence="2">Sugar phosphate isomerase/epimerase</fullName>
    </submittedName>
</protein>
<accession>A0AAQ3L8U6</accession>
<dbReference type="EMBL" id="CP136920">
    <property type="protein sequence ID" value="WOO41226.1"/>
    <property type="molecule type" value="Genomic_DNA"/>
</dbReference>
<dbReference type="SUPFAM" id="SSF51658">
    <property type="entry name" value="Xylose isomerase-like"/>
    <property type="match status" value="1"/>
</dbReference>
<evidence type="ECO:0000259" key="1">
    <source>
        <dbReference type="Pfam" id="PF01261"/>
    </source>
</evidence>
<dbReference type="KEGG" id="puo:RZN69_21605"/>
<dbReference type="Gene3D" id="3.20.20.150">
    <property type="entry name" value="Divalent-metal-dependent TIM barrel enzymes"/>
    <property type="match status" value="1"/>
</dbReference>
<feature type="domain" description="Xylose isomerase-like TIM barrel" evidence="1">
    <location>
        <begin position="30"/>
        <end position="252"/>
    </location>
</feature>
<dbReference type="AlphaFoldDB" id="A0AAQ3L8U6"/>
<evidence type="ECO:0000313" key="3">
    <source>
        <dbReference type="Proteomes" id="UP001304300"/>
    </source>
</evidence>
<dbReference type="Proteomes" id="UP001304300">
    <property type="component" value="Chromosome"/>
</dbReference>
<reference evidence="2 3" key="1">
    <citation type="submission" date="2023-10" db="EMBL/GenBank/DDBJ databases">
        <title>Rubellicoccus peritrichatus gen. nov., sp. nov., isolated from an algae of coral reef tank.</title>
        <authorList>
            <person name="Luo J."/>
        </authorList>
    </citation>
    <scope>NUCLEOTIDE SEQUENCE [LARGE SCALE GENOMIC DNA]</scope>
    <source>
        <strain evidence="2 3">CR14</strain>
    </source>
</reference>
<dbReference type="PANTHER" id="PTHR12110">
    <property type="entry name" value="HYDROXYPYRUVATE ISOMERASE"/>
    <property type="match status" value="1"/>
</dbReference>
<gene>
    <name evidence="2" type="ORF">RZN69_21605</name>
</gene>
<dbReference type="Pfam" id="PF01261">
    <property type="entry name" value="AP_endonuc_2"/>
    <property type="match status" value="1"/>
</dbReference>